<dbReference type="InterPro" id="IPR023009">
    <property type="entry name" value="Tyrosine_recombinase_XerC/XerD"/>
</dbReference>
<protein>
    <recommendedName>
        <fullName evidence="3 11">Tyrosine recombinase XerD</fullName>
    </recommendedName>
</protein>
<dbReference type="SUPFAM" id="SSF47823">
    <property type="entry name" value="lambda integrase-like, N-terminal domain"/>
    <property type="match status" value="1"/>
</dbReference>
<evidence type="ECO:0000313" key="14">
    <source>
        <dbReference type="EMBL" id="PZA18154.1"/>
    </source>
</evidence>
<feature type="active site" evidence="11">
    <location>
        <position position="254"/>
    </location>
</feature>
<evidence type="ECO:0000256" key="8">
    <source>
        <dbReference type="ARBA" id="ARBA00023125"/>
    </source>
</evidence>
<keyword evidence="5 11" id="KW-0132">Cell division</keyword>
<evidence type="ECO:0000313" key="15">
    <source>
        <dbReference type="Proteomes" id="UP000248259"/>
    </source>
</evidence>
<feature type="active site" evidence="11">
    <location>
        <position position="179"/>
    </location>
</feature>
<evidence type="ECO:0000256" key="3">
    <source>
        <dbReference type="ARBA" id="ARBA00015810"/>
    </source>
</evidence>
<dbReference type="AlphaFoldDB" id="A0A323V0E0"/>
<comment type="function">
    <text evidence="11">Site-specific tyrosine recombinase, which acts by catalyzing the cutting and rejoining of the recombining DNA molecules. The XerC-XerD complex is essential to convert dimers of the bacterial chromosome into monomers to permit their segregation at cell division. It also contributes to the segregational stability of plasmids.</text>
</comment>
<dbReference type="InterPro" id="IPR013762">
    <property type="entry name" value="Integrase-like_cat_sf"/>
</dbReference>
<dbReference type="PROSITE" id="PS51900">
    <property type="entry name" value="CB"/>
    <property type="match status" value="1"/>
</dbReference>
<dbReference type="NCBIfam" id="TIGR02225">
    <property type="entry name" value="recomb_XerD"/>
    <property type="match status" value="1"/>
</dbReference>
<evidence type="ECO:0000256" key="5">
    <source>
        <dbReference type="ARBA" id="ARBA00022618"/>
    </source>
</evidence>
<sequence>MTGTPSTPPQALHAELDAFCDTLWLEHGLARNTLAGYRSDLALFGHWLYQRGQTLQTADSATLAAYLAEFSQRAKPTSQRRLLSAWRRYYRHLLANRQISSDPTLKLDPPLPTQRLPKTLTETQVETLLAAPDLDSPLGVRDRCMLEVIYASGLRVSELITLPTFAVSLNDGVVKIMGKGSKERLVPLGQVAVEWIVRYMRESRPTLLAGHQCDAMFVTQRGAAMSRQMFWRIIKQYATQAGIPAQRISPHTLRHAFATHLLNHGADLRVVQLLLGHADISTTQVYTHVARERLKALHHIHHPRA</sequence>
<keyword evidence="15" id="KW-1185">Reference proteome</keyword>
<dbReference type="InterPro" id="IPR010998">
    <property type="entry name" value="Integrase_recombinase_N"/>
</dbReference>
<dbReference type="GO" id="GO:0051301">
    <property type="term" value="P:cell division"/>
    <property type="evidence" value="ECO:0007669"/>
    <property type="project" value="UniProtKB-KW"/>
</dbReference>
<dbReference type="InterPro" id="IPR011010">
    <property type="entry name" value="DNA_brk_join_enz"/>
</dbReference>
<dbReference type="RefSeq" id="WP_110522455.1">
    <property type="nucleotide sequence ID" value="NZ_QKOE01000001.1"/>
</dbReference>
<feature type="active site" evidence="11">
    <location>
        <position position="251"/>
    </location>
</feature>
<evidence type="ECO:0000256" key="10">
    <source>
        <dbReference type="ARBA" id="ARBA00023306"/>
    </source>
</evidence>
<dbReference type="GO" id="GO:0009037">
    <property type="term" value="F:tyrosine-based site-specific recombinase activity"/>
    <property type="evidence" value="ECO:0007669"/>
    <property type="project" value="UniProtKB-UniRule"/>
</dbReference>
<dbReference type="HAMAP" id="MF_01808">
    <property type="entry name" value="Recomb_XerC_XerD"/>
    <property type="match status" value="1"/>
</dbReference>
<gene>
    <name evidence="11 14" type="primary">xerD</name>
    <name evidence="14" type="ORF">DNK49_01005</name>
</gene>
<evidence type="ECO:0000259" key="12">
    <source>
        <dbReference type="PROSITE" id="PS51898"/>
    </source>
</evidence>
<keyword evidence="10 11" id="KW-0131">Cell cycle</keyword>
<comment type="subunit">
    <text evidence="11">Forms a cyclic heterotetrameric complex composed of two molecules of XerC and two molecules of XerD.</text>
</comment>
<evidence type="ECO:0000256" key="4">
    <source>
        <dbReference type="ARBA" id="ARBA00022490"/>
    </source>
</evidence>
<feature type="active site" evidence="11">
    <location>
        <position position="155"/>
    </location>
</feature>
<evidence type="ECO:0000256" key="1">
    <source>
        <dbReference type="ARBA" id="ARBA00004496"/>
    </source>
</evidence>
<reference evidence="14 15" key="1">
    <citation type="submission" date="2018-06" db="EMBL/GenBank/DDBJ databases">
        <title>Azoarcus communis strain SWub3 genome.</title>
        <authorList>
            <person name="Zorraquino Salvo V."/>
            <person name="Toubiana D."/>
            <person name="Blumwald E."/>
        </authorList>
    </citation>
    <scope>NUCLEOTIDE SEQUENCE [LARGE SCALE GENOMIC DNA]</scope>
    <source>
        <strain evidence="14 15">SWub3</strain>
    </source>
</reference>
<evidence type="ECO:0000256" key="2">
    <source>
        <dbReference type="ARBA" id="ARBA00010450"/>
    </source>
</evidence>
<dbReference type="Pfam" id="PF02899">
    <property type="entry name" value="Phage_int_SAM_1"/>
    <property type="match status" value="1"/>
</dbReference>
<evidence type="ECO:0000259" key="13">
    <source>
        <dbReference type="PROSITE" id="PS51900"/>
    </source>
</evidence>
<name>A0A323V0E0_9RHOO</name>
<dbReference type="PROSITE" id="PS51898">
    <property type="entry name" value="TYR_RECOMBINASE"/>
    <property type="match status" value="1"/>
</dbReference>
<organism evidence="14 15">
    <name type="scientific">Parazoarcus communis SWub3 = DSM 12120</name>
    <dbReference type="NCBI Taxonomy" id="1121029"/>
    <lineage>
        <taxon>Bacteria</taxon>
        <taxon>Pseudomonadati</taxon>
        <taxon>Pseudomonadota</taxon>
        <taxon>Betaproteobacteria</taxon>
        <taxon>Rhodocyclales</taxon>
        <taxon>Zoogloeaceae</taxon>
        <taxon>Parazoarcus</taxon>
    </lineage>
</organism>
<keyword evidence="8 11" id="KW-0238">DNA-binding</keyword>
<dbReference type="InterPro" id="IPR044068">
    <property type="entry name" value="CB"/>
</dbReference>
<dbReference type="GO" id="GO:0007059">
    <property type="term" value="P:chromosome segregation"/>
    <property type="evidence" value="ECO:0007669"/>
    <property type="project" value="UniProtKB-UniRule"/>
</dbReference>
<dbReference type="Gene3D" id="1.10.443.10">
    <property type="entry name" value="Intergrase catalytic core"/>
    <property type="match status" value="1"/>
</dbReference>
<keyword evidence="9 11" id="KW-0233">DNA recombination</keyword>
<evidence type="ECO:0000256" key="7">
    <source>
        <dbReference type="ARBA" id="ARBA00022908"/>
    </source>
</evidence>
<feature type="active site" description="O-(3'-phospho-DNA)-tyrosine intermediate" evidence="11">
    <location>
        <position position="286"/>
    </location>
</feature>
<feature type="active site" evidence="11">
    <location>
        <position position="277"/>
    </location>
</feature>
<dbReference type="InterPro" id="IPR011932">
    <property type="entry name" value="Recomb_XerD"/>
</dbReference>
<dbReference type="GO" id="GO:0005737">
    <property type="term" value="C:cytoplasm"/>
    <property type="evidence" value="ECO:0007669"/>
    <property type="project" value="UniProtKB-SubCell"/>
</dbReference>
<evidence type="ECO:0000256" key="6">
    <source>
        <dbReference type="ARBA" id="ARBA00022829"/>
    </source>
</evidence>
<dbReference type="Proteomes" id="UP000248259">
    <property type="component" value="Unassembled WGS sequence"/>
</dbReference>
<proteinExistence type="inferred from homology"/>
<evidence type="ECO:0000256" key="9">
    <source>
        <dbReference type="ARBA" id="ARBA00023172"/>
    </source>
</evidence>
<accession>A0A323V0E0</accession>
<comment type="subcellular location">
    <subcellularLocation>
        <location evidence="1 11">Cytoplasm</location>
    </subcellularLocation>
</comment>
<dbReference type="HAMAP" id="MF_01807">
    <property type="entry name" value="Recomb_XerD"/>
    <property type="match status" value="1"/>
</dbReference>
<dbReference type="PANTHER" id="PTHR30349">
    <property type="entry name" value="PHAGE INTEGRASE-RELATED"/>
    <property type="match status" value="1"/>
</dbReference>
<dbReference type="Pfam" id="PF00589">
    <property type="entry name" value="Phage_integrase"/>
    <property type="match status" value="1"/>
</dbReference>
<feature type="domain" description="Core-binding (CB)" evidence="13">
    <location>
        <begin position="10"/>
        <end position="94"/>
    </location>
</feature>
<comment type="similarity">
    <text evidence="2 11">Belongs to the 'phage' integrase family. XerD subfamily.</text>
</comment>
<dbReference type="SUPFAM" id="SSF56349">
    <property type="entry name" value="DNA breaking-rejoining enzymes"/>
    <property type="match status" value="1"/>
</dbReference>
<keyword evidence="4 11" id="KW-0963">Cytoplasm</keyword>
<keyword evidence="7 11" id="KW-0229">DNA integration</keyword>
<dbReference type="InterPro" id="IPR002104">
    <property type="entry name" value="Integrase_catalytic"/>
</dbReference>
<evidence type="ECO:0000256" key="11">
    <source>
        <dbReference type="HAMAP-Rule" id="MF_01807"/>
    </source>
</evidence>
<dbReference type="OrthoDB" id="9801717at2"/>
<dbReference type="Gene3D" id="1.10.150.130">
    <property type="match status" value="1"/>
</dbReference>
<keyword evidence="6 11" id="KW-0159">Chromosome partition</keyword>
<dbReference type="CDD" id="cd00798">
    <property type="entry name" value="INT_XerDC_C"/>
    <property type="match status" value="1"/>
</dbReference>
<dbReference type="GO" id="GO:0006313">
    <property type="term" value="P:DNA transposition"/>
    <property type="evidence" value="ECO:0007669"/>
    <property type="project" value="UniProtKB-UniRule"/>
</dbReference>
<dbReference type="InterPro" id="IPR004107">
    <property type="entry name" value="Integrase_SAM-like_N"/>
</dbReference>
<feature type="domain" description="Tyr recombinase" evidence="12">
    <location>
        <begin position="115"/>
        <end position="299"/>
    </location>
</feature>
<dbReference type="PANTHER" id="PTHR30349:SF90">
    <property type="entry name" value="TYROSINE RECOMBINASE XERD"/>
    <property type="match status" value="1"/>
</dbReference>
<dbReference type="EMBL" id="QKOE01000001">
    <property type="protein sequence ID" value="PZA18154.1"/>
    <property type="molecule type" value="Genomic_DNA"/>
</dbReference>
<comment type="caution">
    <text evidence="14">The sequence shown here is derived from an EMBL/GenBank/DDBJ whole genome shotgun (WGS) entry which is preliminary data.</text>
</comment>
<dbReference type="InterPro" id="IPR050090">
    <property type="entry name" value="Tyrosine_recombinase_XerCD"/>
</dbReference>
<dbReference type="NCBIfam" id="NF001399">
    <property type="entry name" value="PRK00283.1"/>
    <property type="match status" value="1"/>
</dbReference>
<dbReference type="GO" id="GO:0003677">
    <property type="term" value="F:DNA binding"/>
    <property type="evidence" value="ECO:0007669"/>
    <property type="project" value="UniProtKB-UniRule"/>
</dbReference>